<dbReference type="SUPFAM" id="SSF117281">
    <property type="entry name" value="Kelch motif"/>
    <property type="match status" value="1"/>
</dbReference>
<sequence>MISVNAYVRFGGTNGLQRFNDLWTYDLQGNTWTEMDCFGIKPVPRDGHAAAVVNDVMYVSGGWTGGEDLGDLSALHITHRRCDSMTVIGNQIILMGGGPMMRPGYPAEPSDPAELSNPEELMIPYVLDTAKIRYPDNLQWIDYPGWNPNAAGHVFETLVQDITLTPGEVLRNTDSPAKQEISTALSENAIYQGVTRTPPTFPSQLRDFSSRGIATIHPPDTTQPRLTRVQLLKSPHSLGTAGLEVQRAMNKGDNRLPGRRVAPEQEATVPQNPIQDMKSAISQIPSPLVLSIRPAVDLVRDSHLDTNTDVALEVTKHVSWVSNRNTRQRRVKREEIWKREHELGNGSSGREITKSVKSTRIEYERELEALAKFSNEKYVHCFVEMEYVPDRDLQRLLTAPFPAPITWEIVIQILEGLVFMHENGFTHRDLNPGNILVLQQPPTWWVKITDFGITKRALESTALRTFVGTQGYLAREVIGFVDVSEARDPSYTSAVDIWALGEITFRLITNQSAFPQPRALARYAAAQTPFPHMELDRVGASTDIKHFLETTMAAHPSKRLSAQDATQHPWIARSRPPSRQLIENPALAQQSAEESETLGEPSNR</sequence>
<accession>A0A9W9V7R3</accession>
<dbReference type="InterPro" id="IPR000719">
    <property type="entry name" value="Prot_kinase_dom"/>
</dbReference>
<dbReference type="InterPro" id="IPR011009">
    <property type="entry name" value="Kinase-like_dom_sf"/>
</dbReference>
<dbReference type="PANTHER" id="PTHR24361">
    <property type="entry name" value="MITOGEN-ACTIVATED KINASE KINASE KINASE"/>
    <property type="match status" value="1"/>
</dbReference>
<name>A0A9W9V7R3_9EURO</name>
<keyword evidence="3" id="KW-0418">Kinase</keyword>
<evidence type="ECO:0000313" key="4">
    <source>
        <dbReference type="Proteomes" id="UP001147752"/>
    </source>
</evidence>
<dbReference type="GeneID" id="81460811"/>
<dbReference type="Gene3D" id="1.10.510.10">
    <property type="entry name" value="Transferase(Phosphotransferase) domain 1"/>
    <property type="match status" value="1"/>
</dbReference>
<keyword evidence="4" id="KW-1185">Reference proteome</keyword>
<dbReference type="PROSITE" id="PS50011">
    <property type="entry name" value="PROTEIN_KINASE_DOM"/>
    <property type="match status" value="1"/>
</dbReference>
<keyword evidence="3" id="KW-0808">Transferase</keyword>
<dbReference type="Gene3D" id="2.120.10.80">
    <property type="entry name" value="Kelch-type beta propeller"/>
    <property type="match status" value="1"/>
</dbReference>
<feature type="region of interest" description="Disordered" evidence="1">
    <location>
        <begin position="556"/>
        <end position="604"/>
    </location>
</feature>
<dbReference type="Proteomes" id="UP001147752">
    <property type="component" value="Unassembled WGS sequence"/>
</dbReference>
<dbReference type="InterPro" id="IPR015915">
    <property type="entry name" value="Kelch-typ_b-propeller"/>
</dbReference>
<evidence type="ECO:0000259" key="2">
    <source>
        <dbReference type="PROSITE" id="PS50011"/>
    </source>
</evidence>
<dbReference type="EMBL" id="JAPZBT010000002">
    <property type="protein sequence ID" value="KAJ5371892.1"/>
    <property type="molecule type" value="Genomic_DNA"/>
</dbReference>
<organism evidence="3 4">
    <name type="scientific">Penicillium concentricum</name>
    <dbReference type="NCBI Taxonomy" id="293559"/>
    <lineage>
        <taxon>Eukaryota</taxon>
        <taxon>Fungi</taxon>
        <taxon>Dikarya</taxon>
        <taxon>Ascomycota</taxon>
        <taxon>Pezizomycotina</taxon>
        <taxon>Eurotiomycetes</taxon>
        <taxon>Eurotiomycetidae</taxon>
        <taxon>Eurotiales</taxon>
        <taxon>Aspergillaceae</taxon>
        <taxon>Penicillium</taxon>
    </lineage>
</organism>
<dbReference type="InterPro" id="IPR053235">
    <property type="entry name" value="Ser_Thr_kinase"/>
</dbReference>
<protein>
    <submittedName>
        <fullName evidence="3">Calcium calmodulin-dependent protein kinase type 1b protein</fullName>
    </submittedName>
</protein>
<reference evidence="3" key="1">
    <citation type="submission" date="2022-12" db="EMBL/GenBank/DDBJ databases">
        <authorList>
            <person name="Petersen C."/>
        </authorList>
    </citation>
    <scope>NUCLEOTIDE SEQUENCE</scope>
    <source>
        <strain evidence="3">IBT 3081</strain>
    </source>
</reference>
<evidence type="ECO:0000313" key="3">
    <source>
        <dbReference type="EMBL" id="KAJ5371892.1"/>
    </source>
</evidence>
<dbReference type="Pfam" id="PF00069">
    <property type="entry name" value="Pkinase"/>
    <property type="match status" value="1"/>
</dbReference>
<feature type="domain" description="Protein kinase" evidence="2">
    <location>
        <begin position="278"/>
        <end position="571"/>
    </location>
</feature>
<evidence type="ECO:0000256" key="1">
    <source>
        <dbReference type="SAM" id="MobiDB-lite"/>
    </source>
</evidence>
<dbReference type="GO" id="GO:0005737">
    <property type="term" value="C:cytoplasm"/>
    <property type="evidence" value="ECO:0007669"/>
    <property type="project" value="TreeGrafter"/>
</dbReference>
<dbReference type="OrthoDB" id="4347386at2759"/>
<dbReference type="RefSeq" id="XP_056577878.1">
    <property type="nucleotide sequence ID" value="XM_056721628.1"/>
</dbReference>
<dbReference type="GO" id="GO:0005524">
    <property type="term" value="F:ATP binding"/>
    <property type="evidence" value="ECO:0007669"/>
    <property type="project" value="InterPro"/>
</dbReference>
<proteinExistence type="predicted"/>
<dbReference type="GO" id="GO:0004674">
    <property type="term" value="F:protein serine/threonine kinase activity"/>
    <property type="evidence" value="ECO:0007669"/>
    <property type="project" value="TreeGrafter"/>
</dbReference>
<gene>
    <name evidence="3" type="ORF">N7517_003898</name>
</gene>
<comment type="caution">
    <text evidence="3">The sequence shown here is derived from an EMBL/GenBank/DDBJ whole genome shotgun (WGS) entry which is preliminary data.</text>
</comment>
<dbReference type="Pfam" id="PF24681">
    <property type="entry name" value="Kelch_KLHDC2_KLHL20_DRC7"/>
    <property type="match status" value="1"/>
</dbReference>
<dbReference type="SUPFAM" id="SSF56112">
    <property type="entry name" value="Protein kinase-like (PK-like)"/>
    <property type="match status" value="1"/>
</dbReference>
<reference evidence="3" key="2">
    <citation type="journal article" date="2023" name="IMA Fungus">
        <title>Comparative genomic study of the Penicillium genus elucidates a diverse pangenome and 15 lateral gene transfer events.</title>
        <authorList>
            <person name="Petersen C."/>
            <person name="Sorensen T."/>
            <person name="Nielsen M.R."/>
            <person name="Sondergaard T.E."/>
            <person name="Sorensen J.L."/>
            <person name="Fitzpatrick D.A."/>
            <person name="Frisvad J.C."/>
            <person name="Nielsen K.L."/>
        </authorList>
    </citation>
    <scope>NUCLEOTIDE SEQUENCE</scope>
    <source>
        <strain evidence="3">IBT 3081</strain>
    </source>
</reference>
<dbReference type="AlphaFoldDB" id="A0A9W9V7R3"/>